<dbReference type="KEGG" id="jag:GJA_4030"/>
<evidence type="ECO:0000313" key="14">
    <source>
        <dbReference type="EMBL" id="CDG84640.1"/>
    </source>
</evidence>
<dbReference type="GO" id="GO:0005524">
    <property type="term" value="F:ATP binding"/>
    <property type="evidence" value="ECO:0007669"/>
    <property type="project" value="UniProtKB-UniRule"/>
</dbReference>
<keyword evidence="15" id="KW-1185">Reference proteome</keyword>
<dbReference type="NCBIfam" id="TIGR00682">
    <property type="entry name" value="lpxK"/>
    <property type="match status" value="1"/>
</dbReference>
<keyword evidence="7 13" id="KW-0808">Transferase</keyword>
<dbReference type="Pfam" id="PF02606">
    <property type="entry name" value="LpxK"/>
    <property type="match status" value="1"/>
</dbReference>
<dbReference type="HOGENOM" id="CLU_038816_2_0_4"/>
<feature type="binding site" evidence="13">
    <location>
        <begin position="55"/>
        <end position="62"/>
    </location>
    <ligand>
        <name>ATP</name>
        <dbReference type="ChEBI" id="CHEBI:30616"/>
    </ligand>
</feature>
<dbReference type="EC" id="2.7.1.130" evidence="3 13"/>
<dbReference type="SUPFAM" id="SSF52540">
    <property type="entry name" value="P-loop containing nucleoside triphosphate hydrolases"/>
    <property type="match status" value="1"/>
</dbReference>
<organism evidence="14 15">
    <name type="scientific">Janthinobacterium agaricidamnosum NBRC 102515 = DSM 9628</name>
    <dbReference type="NCBI Taxonomy" id="1349767"/>
    <lineage>
        <taxon>Bacteria</taxon>
        <taxon>Pseudomonadati</taxon>
        <taxon>Pseudomonadota</taxon>
        <taxon>Betaproteobacteria</taxon>
        <taxon>Burkholderiales</taxon>
        <taxon>Oxalobacteraceae</taxon>
        <taxon>Janthinobacterium</taxon>
    </lineage>
</organism>
<evidence type="ECO:0000256" key="3">
    <source>
        <dbReference type="ARBA" id="ARBA00012071"/>
    </source>
</evidence>
<dbReference type="Proteomes" id="UP000027604">
    <property type="component" value="Chromosome I"/>
</dbReference>
<keyword evidence="6 13" id="KW-0441">Lipid A biosynthesis</keyword>
<evidence type="ECO:0000313" key="15">
    <source>
        <dbReference type="Proteomes" id="UP000027604"/>
    </source>
</evidence>
<gene>
    <name evidence="13 14" type="primary">lpxK</name>
    <name evidence="14" type="ORF">GJA_4030</name>
</gene>
<evidence type="ECO:0000256" key="2">
    <source>
        <dbReference type="ARBA" id="ARBA00004870"/>
    </source>
</evidence>
<reference evidence="14 15" key="1">
    <citation type="journal article" date="2015" name="Genome Announc.">
        <title>Genome Sequence of Mushroom Soft-Rot Pathogen Janthinobacterium agaricidamnosum.</title>
        <authorList>
            <person name="Graupner K."/>
            <person name="Lackner G."/>
            <person name="Hertweck C."/>
        </authorList>
    </citation>
    <scope>NUCLEOTIDE SEQUENCE [LARGE SCALE GENOMIC DNA]</scope>
    <source>
        <strain evidence="15">NBRC 102515 / DSM 9628</strain>
    </source>
</reference>
<sequence>MLTRNWLRRGPLACALWPLSLLFRGLSGVRAALYRSGILKSSKLPVPVIVVGNIFIGGTGKTPLTIWLVQALREAGLTPGVISRGHGSKDRQGGNQPRPVLADSSALQVGDEPLLIAQHGRCPVMVGRDRAQAGRALLAAHPDVDVLITDDGLQHYALQRDIEIILFDGRGTGNGWLLPAGPLREAPSRRRDFTVVNAPVLSPRLLAAVAGPSGAATQMQLAGEFAERLADRSERLLLSQLAGAGKNIVAAAGIGNPGRFFSMLRDMGLHFAELPLPDHHDFLDRPFAALDAQLILITEKDAVKCAQIEHLKDDPRIWVVPVAARIDAALAQQIVEKCRGRSHA</sequence>
<protein>
    <recommendedName>
        <fullName evidence="4 13">Tetraacyldisaccharide 4'-kinase</fullName>
        <ecNumber evidence="3 13">2.7.1.130</ecNumber>
    </recommendedName>
    <alternativeName>
        <fullName evidence="12 13">Lipid A 4'-kinase</fullName>
    </alternativeName>
</protein>
<keyword evidence="10 13" id="KW-0067">ATP-binding</keyword>
<dbReference type="PATRIC" id="fig|1349767.4.peg.609"/>
<dbReference type="UniPathway" id="UPA00359">
    <property type="reaction ID" value="UER00482"/>
</dbReference>
<comment type="catalytic activity">
    <reaction evidence="13">
        <text>a lipid A disaccharide + ATP = a lipid IVA + ADP + H(+)</text>
        <dbReference type="Rhea" id="RHEA:67840"/>
        <dbReference type="ChEBI" id="CHEBI:15378"/>
        <dbReference type="ChEBI" id="CHEBI:30616"/>
        <dbReference type="ChEBI" id="CHEBI:176343"/>
        <dbReference type="ChEBI" id="CHEBI:176425"/>
        <dbReference type="ChEBI" id="CHEBI:456216"/>
        <dbReference type="EC" id="2.7.1.130"/>
    </reaction>
</comment>
<name>W0VAL9_9BURK</name>
<dbReference type="GO" id="GO:0005886">
    <property type="term" value="C:plasma membrane"/>
    <property type="evidence" value="ECO:0007669"/>
    <property type="project" value="TreeGrafter"/>
</dbReference>
<dbReference type="EMBL" id="HG322949">
    <property type="protein sequence ID" value="CDG84640.1"/>
    <property type="molecule type" value="Genomic_DNA"/>
</dbReference>
<dbReference type="InterPro" id="IPR003758">
    <property type="entry name" value="LpxK"/>
</dbReference>
<evidence type="ECO:0000256" key="12">
    <source>
        <dbReference type="ARBA" id="ARBA00029757"/>
    </source>
</evidence>
<comment type="similarity">
    <text evidence="13">Belongs to the LpxK family.</text>
</comment>
<evidence type="ECO:0000256" key="4">
    <source>
        <dbReference type="ARBA" id="ARBA00016436"/>
    </source>
</evidence>
<evidence type="ECO:0000256" key="11">
    <source>
        <dbReference type="ARBA" id="ARBA00023098"/>
    </source>
</evidence>
<keyword evidence="9 13" id="KW-0418">Kinase</keyword>
<comment type="pathway">
    <text evidence="2 13">Glycolipid biosynthesis; lipid IV(A) biosynthesis; lipid IV(A) from (3R)-3-hydroxytetradecanoyl-[acyl-carrier-protein] and UDP-N-acetyl-alpha-D-glucosamine: step 6/6.</text>
</comment>
<dbReference type="PANTHER" id="PTHR42724:SF1">
    <property type="entry name" value="TETRAACYLDISACCHARIDE 4'-KINASE, MITOCHONDRIAL-RELATED"/>
    <property type="match status" value="1"/>
</dbReference>
<evidence type="ECO:0000256" key="9">
    <source>
        <dbReference type="ARBA" id="ARBA00022777"/>
    </source>
</evidence>
<dbReference type="HAMAP" id="MF_00409">
    <property type="entry name" value="LpxK"/>
    <property type="match status" value="1"/>
</dbReference>
<dbReference type="GO" id="GO:0009244">
    <property type="term" value="P:lipopolysaccharide core region biosynthetic process"/>
    <property type="evidence" value="ECO:0007669"/>
    <property type="project" value="TreeGrafter"/>
</dbReference>
<evidence type="ECO:0000256" key="6">
    <source>
        <dbReference type="ARBA" id="ARBA00022556"/>
    </source>
</evidence>
<evidence type="ECO:0000256" key="10">
    <source>
        <dbReference type="ARBA" id="ARBA00022840"/>
    </source>
</evidence>
<accession>W0VAL9</accession>
<evidence type="ECO:0000256" key="1">
    <source>
        <dbReference type="ARBA" id="ARBA00002274"/>
    </source>
</evidence>
<evidence type="ECO:0000256" key="8">
    <source>
        <dbReference type="ARBA" id="ARBA00022741"/>
    </source>
</evidence>
<evidence type="ECO:0000256" key="5">
    <source>
        <dbReference type="ARBA" id="ARBA00022516"/>
    </source>
</evidence>
<dbReference type="GO" id="GO:0009245">
    <property type="term" value="P:lipid A biosynthetic process"/>
    <property type="evidence" value="ECO:0007669"/>
    <property type="project" value="UniProtKB-UniRule"/>
</dbReference>
<keyword evidence="11 13" id="KW-0443">Lipid metabolism</keyword>
<proteinExistence type="inferred from homology"/>
<dbReference type="GO" id="GO:0009029">
    <property type="term" value="F:lipid-A 4'-kinase activity"/>
    <property type="evidence" value="ECO:0007669"/>
    <property type="project" value="UniProtKB-UniRule"/>
</dbReference>
<dbReference type="InterPro" id="IPR027417">
    <property type="entry name" value="P-loop_NTPase"/>
</dbReference>
<evidence type="ECO:0000256" key="13">
    <source>
        <dbReference type="HAMAP-Rule" id="MF_00409"/>
    </source>
</evidence>
<keyword evidence="5 13" id="KW-0444">Lipid biosynthesis</keyword>
<dbReference type="AlphaFoldDB" id="W0VAL9"/>
<evidence type="ECO:0000256" key="7">
    <source>
        <dbReference type="ARBA" id="ARBA00022679"/>
    </source>
</evidence>
<comment type="function">
    <text evidence="1 13">Transfers the gamma-phosphate of ATP to the 4'-position of a tetraacyldisaccharide 1-phosphate intermediate (termed DS-1-P) to form tetraacyldisaccharide 1,4'-bis-phosphate (lipid IVA).</text>
</comment>
<dbReference type="eggNOG" id="COG1663">
    <property type="taxonomic scope" value="Bacteria"/>
</dbReference>
<dbReference type="PANTHER" id="PTHR42724">
    <property type="entry name" value="TETRAACYLDISACCHARIDE 4'-KINASE"/>
    <property type="match status" value="1"/>
</dbReference>
<keyword evidence="8 13" id="KW-0547">Nucleotide-binding</keyword>
<dbReference type="STRING" id="1349767.GJA_4030"/>